<protein>
    <submittedName>
        <fullName evidence="1">Jg6286 protein</fullName>
    </submittedName>
</protein>
<sequence>MGPESQTQAAFKHLSRLGSSSRFLGRTWREAADVSTQVASHTVALPIDHGTIVIPSGLLPSSLNKPENSNCAEIDAEARARWTIISLIAP</sequence>
<dbReference type="EMBL" id="CAKXAJ010026435">
    <property type="protein sequence ID" value="CAH2268418.1"/>
    <property type="molecule type" value="Genomic_DNA"/>
</dbReference>
<gene>
    <name evidence="1" type="primary">jg6286</name>
    <name evidence="1" type="ORF">PAEG_LOCUS26775</name>
</gene>
<evidence type="ECO:0000313" key="1">
    <source>
        <dbReference type="EMBL" id="CAH2268418.1"/>
    </source>
</evidence>
<dbReference type="Proteomes" id="UP000838756">
    <property type="component" value="Unassembled WGS sequence"/>
</dbReference>
<proteinExistence type="predicted"/>
<reference evidence="1" key="1">
    <citation type="submission" date="2022-03" db="EMBL/GenBank/DDBJ databases">
        <authorList>
            <person name="Lindestad O."/>
        </authorList>
    </citation>
    <scope>NUCLEOTIDE SEQUENCE</scope>
</reference>
<name>A0A8S4SLU9_9NEOP</name>
<evidence type="ECO:0000313" key="2">
    <source>
        <dbReference type="Proteomes" id="UP000838756"/>
    </source>
</evidence>
<organism evidence="1 2">
    <name type="scientific">Pararge aegeria aegeria</name>
    <dbReference type="NCBI Taxonomy" id="348720"/>
    <lineage>
        <taxon>Eukaryota</taxon>
        <taxon>Metazoa</taxon>
        <taxon>Ecdysozoa</taxon>
        <taxon>Arthropoda</taxon>
        <taxon>Hexapoda</taxon>
        <taxon>Insecta</taxon>
        <taxon>Pterygota</taxon>
        <taxon>Neoptera</taxon>
        <taxon>Endopterygota</taxon>
        <taxon>Lepidoptera</taxon>
        <taxon>Glossata</taxon>
        <taxon>Ditrysia</taxon>
        <taxon>Papilionoidea</taxon>
        <taxon>Nymphalidae</taxon>
        <taxon>Satyrinae</taxon>
        <taxon>Satyrini</taxon>
        <taxon>Parargina</taxon>
        <taxon>Pararge</taxon>
    </lineage>
</organism>
<comment type="caution">
    <text evidence="1">The sequence shown here is derived from an EMBL/GenBank/DDBJ whole genome shotgun (WGS) entry which is preliminary data.</text>
</comment>
<accession>A0A8S4SLU9</accession>
<dbReference type="AlphaFoldDB" id="A0A8S4SLU9"/>
<keyword evidence="2" id="KW-1185">Reference proteome</keyword>